<dbReference type="InterPro" id="IPR052076">
    <property type="entry name" value="TRP_cation_channel"/>
</dbReference>
<keyword evidence="7" id="KW-0407">Ion channel</keyword>
<protein>
    <recommendedName>
        <fullName evidence="12">Transient receptor potential cation channel subfamily A member 1</fullName>
    </recommendedName>
</protein>
<dbReference type="Gene3D" id="1.25.40.20">
    <property type="entry name" value="Ankyrin repeat-containing domain"/>
    <property type="match status" value="6"/>
</dbReference>
<keyword evidence="9" id="KW-0812">Transmembrane</keyword>
<keyword evidence="11" id="KW-1185">Reference proteome</keyword>
<dbReference type="GO" id="GO:1902495">
    <property type="term" value="C:transmembrane transporter complex"/>
    <property type="evidence" value="ECO:0007669"/>
    <property type="project" value="TreeGrafter"/>
</dbReference>
<keyword evidence="5" id="KW-0406">Ion transport</keyword>
<feature type="repeat" description="ANK" evidence="8">
    <location>
        <begin position="366"/>
        <end position="398"/>
    </location>
</feature>
<comment type="caution">
    <text evidence="10">The sequence shown here is derived from an EMBL/GenBank/DDBJ whole genome shotgun (WGS) entry which is preliminary data.</text>
</comment>
<proteinExistence type="predicted"/>
<feature type="repeat" description="ANK" evidence="8">
    <location>
        <begin position="165"/>
        <end position="197"/>
    </location>
</feature>
<dbReference type="PROSITE" id="PS50297">
    <property type="entry name" value="ANK_REP_REGION"/>
    <property type="match status" value="13"/>
</dbReference>
<feature type="repeat" description="ANK" evidence="8">
    <location>
        <begin position="299"/>
        <end position="331"/>
    </location>
</feature>
<dbReference type="GO" id="GO:0034220">
    <property type="term" value="P:monoatomic ion transmembrane transport"/>
    <property type="evidence" value="ECO:0007669"/>
    <property type="project" value="UniProtKB-KW"/>
</dbReference>
<feature type="repeat" description="ANK" evidence="8">
    <location>
        <begin position="39"/>
        <end position="63"/>
    </location>
</feature>
<keyword evidence="9" id="KW-1133">Transmembrane helix</keyword>
<feature type="repeat" description="ANK" evidence="8">
    <location>
        <begin position="73"/>
        <end position="105"/>
    </location>
</feature>
<feature type="repeat" description="ANK" evidence="8">
    <location>
        <begin position="264"/>
        <end position="288"/>
    </location>
</feature>
<keyword evidence="9" id="KW-0472">Membrane</keyword>
<feature type="repeat" description="ANK" evidence="8">
    <location>
        <begin position="106"/>
        <end position="138"/>
    </location>
</feature>
<keyword evidence="6" id="KW-0325">Glycoprotein</keyword>
<feature type="transmembrane region" description="Helical" evidence="9">
    <location>
        <begin position="596"/>
        <end position="615"/>
    </location>
</feature>
<dbReference type="PRINTS" id="PR01415">
    <property type="entry name" value="ANKYRIN"/>
</dbReference>
<feature type="repeat" description="ANK" evidence="8">
    <location>
        <begin position="432"/>
        <end position="464"/>
    </location>
</feature>
<evidence type="ECO:0000256" key="7">
    <source>
        <dbReference type="ARBA" id="ARBA00023303"/>
    </source>
</evidence>
<evidence type="ECO:0000313" key="10">
    <source>
        <dbReference type="EMBL" id="KAK3091697.1"/>
    </source>
</evidence>
<evidence type="ECO:0000256" key="6">
    <source>
        <dbReference type="ARBA" id="ARBA00023180"/>
    </source>
</evidence>
<feature type="transmembrane region" description="Helical" evidence="9">
    <location>
        <begin position="664"/>
        <end position="681"/>
    </location>
</feature>
<feature type="repeat" description="ANK" evidence="8">
    <location>
        <begin position="6"/>
        <end position="38"/>
    </location>
</feature>
<dbReference type="PANTHER" id="PTHR47143">
    <property type="entry name" value="TRANSIENT RECEPTOR POTENTIAL CATION CHANNEL PROTEIN PAINLESS"/>
    <property type="match status" value="1"/>
</dbReference>
<keyword evidence="1" id="KW-0813">Transport</keyword>
<feature type="repeat" description="ANK" evidence="8">
    <location>
        <begin position="399"/>
        <end position="431"/>
    </location>
</feature>
<dbReference type="Pfam" id="PF13637">
    <property type="entry name" value="Ank_4"/>
    <property type="match status" value="1"/>
</dbReference>
<evidence type="ECO:0000256" key="4">
    <source>
        <dbReference type="ARBA" id="ARBA00023043"/>
    </source>
</evidence>
<name>A0AA88XSU6_PINIB</name>
<evidence type="ECO:0008006" key="12">
    <source>
        <dbReference type="Google" id="ProtNLM"/>
    </source>
</evidence>
<dbReference type="Pfam" id="PF00023">
    <property type="entry name" value="Ank"/>
    <property type="match status" value="2"/>
</dbReference>
<feature type="repeat" description="ANK" evidence="8">
    <location>
        <begin position="198"/>
        <end position="230"/>
    </location>
</feature>
<evidence type="ECO:0000256" key="3">
    <source>
        <dbReference type="ARBA" id="ARBA00022737"/>
    </source>
</evidence>
<feature type="transmembrane region" description="Helical" evidence="9">
    <location>
        <begin position="755"/>
        <end position="778"/>
    </location>
</feature>
<dbReference type="InterPro" id="IPR002110">
    <property type="entry name" value="Ankyrin_rpt"/>
</dbReference>
<dbReference type="EMBL" id="VSWD01000010">
    <property type="protein sequence ID" value="KAK3091697.1"/>
    <property type="molecule type" value="Genomic_DNA"/>
</dbReference>
<feature type="repeat" description="ANK" evidence="8">
    <location>
        <begin position="332"/>
        <end position="353"/>
    </location>
</feature>
<keyword evidence="3" id="KW-0677">Repeat</keyword>
<gene>
    <name evidence="10" type="ORF">FSP39_021951</name>
</gene>
<dbReference type="PANTHER" id="PTHR47143:SF1">
    <property type="entry name" value="ION_TRANS DOMAIN-CONTAINING PROTEIN"/>
    <property type="match status" value="1"/>
</dbReference>
<evidence type="ECO:0000256" key="5">
    <source>
        <dbReference type="ARBA" id="ARBA00023065"/>
    </source>
</evidence>
<keyword evidence="2" id="KW-0716">Sensory transduction</keyword>
<dbReference type="AlphaFoldDB" id="A0AA88XSU6"/>
<evidence type="ECO:0000256" key="8">
    <source>
        <dbReference type="PROSITE-ProRule" id="PRU00023"/>
    </source>
</evidence>
<dbReference type="GO" id="GO:0022857">
    <property type="term" value="F:transmembrane transporter activity"/>
    <property type="evidence" value="ECO:0007669"/>
    <property type="project" value="TreeGrafter"/>
</dbReference>
<evidence type="ECO:0000256" key="2">
    <source>
        <dbReference type="ARBA" id="ARBA00022606"/>
    </source>
</evidence>
<feature type="transmembrane region" description="Helical" evidence="9">
    <location>
        <begin position="723"/>
        <end position="743"/>
    </location>
</feature>
<dbReference type="SMART" id="SM00248">
    <property type="entry name" value="ANK"/>
    <property type="match status" value="14"/>
</dbReference>
<keyword evidence="4 8" id="KW-0040">ANK repeat</keyword>
<reference evidence="10" key="1">
    <citation type="submission" date="2019-08" db="EMBL/GenBank/DDBJ databases">
        <title>The improved chromosome-level genome for the pearl oyster Pinctada fucata martensii using PacBio sequencing and Hi-C.</title>
        <authorList>
            <person name="Zheng Z."/>
        </authorList>
    </citation>
    <scope>NUCLEOTIDE SEQUENCE</scope>
    <source>
        <strain evidence="10">ZZ-2019</strain>
        <tissue evidence="10">Adductor muscle</tissue>
    </source>
</reference>
<accession>A0AA88XSU6</accession>
<dbReference type="Pfam" id="PF12796">
    <property type="entry name" value="Ank_2"/>
    <property type="match status" value="4"/>
</dbReference>
<dbReference type="SUPFAM" id="SSF48403">
    <property type="entry name" value="Ankyrin repeat"/>
    <property type="match status" value="2"/>
</dbReference>
<evidence type="ECO:0000256" key="9">
    <source>
        <dbReference type="SAM" id="Phobius"/>
    </source>
</evidence>
<dbReference type="PROSITE" id="PS50088">
    <property type="entry name" value="ANK_REPEAT"/>
    <property type="match status" value="13"/>
</dbReference>
<feature type="repeat" description="ANK" evidence="8">
    <location>
        <begin position="231"/>
        <end position="263"/>
    </location>
</feature>
<evidence type="ECO:0000313" key="11">
    <source>
        <dbReference type="Proteomes" id="UP001186944"/>
    </source>
</evidence>
<dbReference type="InterPro" id="IPR036770">
    <property type="entry name" value="Ankyrin_rpt-contain_sf"/>
</dbReference>
<feature type="transmembrane region" description="Helical" evidence="9">
    <location>
        <begin position="687"/>
        <end position="711"/>
    </location>
</feature>
<organism evidence="10 11">
    <name type="scientific">Pinctada imbricata</name>
    <name type="common">Atlantic pearl-oyster</name>
    <name type="synonym">Pinctada martensii</name>
    <dbReference type="NCBI Taxonomy" id="66713"/>
    <lineage>
        <taxon>Eukaryota</taxon>
        <taxon>Metazoa</taxon>
        <taxon>Spiralia</taxon>
        <taxon>Lophotrochozoa</taxon>
        <taxon>Mollusca</taxon>
        <taxon>Bivalvia</taxon>
        <taxon>Autobranchia</taxon>
        <taxon>Pteriomorphia</taxon>
        <taxon>Pterioida</taxon>
        <taxon>Pterioidea</taxon>
        <taxon>Pteriidae</taxon>
        <taxon>Pinctada</taxon>
    </lineage>
</organism>
<evidence type="ECO:0000256" key="1">
    <source>
        <dbReference type="ARBA" id="ARBA00022448"/>
    </source>
</evidence>
<sequence length="891" mass="100340">MEIKPYHISPLHVSAKYNASDVCRLLINSGANVISRDCKKKTPLHYAARRGHTDIATMLLQLGKCDVNVRDEDQLTSLHDAIMHKHSNIVPLLLKSGADIFTEDVNGTTAFHFAASEGMVDTMNLLLRHASNTDYIAKITMTECQDKEGNTPLHCAVQNNKLEDFHFSPLHIAAVNGSLEIVDFLLLHGAISDTRDKDFMTPLHRAALHNRCKIIESLIKRGSDLNAKNKYQMTPLMAACCKGNQAAVKLLLTYGAQIAESDTKGRTALHIAVEAGSNQVVEILMEHNGAELFRTQDSSDKTAMHYAAMKGNTEVVDTLIHHSCPLDSRDEDGRTPLHIAAEFGQEDVIDILMHASQSELHDEDSDGRSPLMVAAVQGHYFAVHTLLKHGADVSSRDENSCTALMLAAKEGHAKVINLLLQNYAEIDVTDKLKNTALHIASSNGQMDSLDILLKKGANVNIKNSYGKTALDMAIDNKQSDIAMKMLEQDNWEDLMNTRDNQGKTPMIRLIEHVPDAAKKVMDKCISTSKHRKDDKDYTVTYDFKYIDPGPNDPMCKKKRIHLVENMVELKRSDLLSHSLVQNMLIMKWTKFGRKHFYFNLACYFIYLSSLTAYIGNMPLITTSLLDDVRQCPIELNETERNNHTAVEFYKQAGIYSKKLIEDDFVMSLKYFIFLIVVLYSIEQFIMIFTSVMFLLVMNVMSWSTAFSIVLPNTPGFRRESSDAYPITVVAMMLGELNYITNFVMSDTSPFLIDNYFLILSFMITIPLALMNLLIGIAVGDIEKIQKQAYIKRLGIQLYNFFHGADDNFITEEKEDTTKMTVDEIREDVKKTKHQISVLMSSQKQTHELVRQLCEQMNLNTKLDTLSVVDSMRTGMASRAGGYLGRRDSKFD</sequence>
<dbReference type="Proteomes" id="UP001186944">
    <property type="component" value="Unassembled WGS sequence"/>
</dbReference>